<dbReference type="GO" id="GO:0006797">
    <property type="term" value="P:polyphosphate metabolic process"/>
    <property type="evidence" value="ECO:0007669"/>
    <property type="project" value="InterPro"/>
</dbReference>
<dbReference type="SUPFAM" id="SSF52540">
    <property type="entry name" value="P-loop containing nucleoside triphosphate hydrolases"/>
    <property type="match status" value="2"/>
</dbReference>
<accession>A0A484PJZ9</accession>
<dbReference type="NCBIfam" id="TIGR03708">
    <property type="entry name" value="poly_P_AMP_trns"/>
    <property type="match status" value="1"/>
</dbReference>
<organism evidence="3">
    <name type="scientific">plant metagenome</name>
    <dbReference type="NCBI Taxonomy" id="1297885"/>
    <lineage>
        <taxon>unclassified sequences</taxon>
        <taxon>metagenomes</taxon>
        <taxon>organismal metagenomes</taxon>
    </lineage>
</organism>
<evidence type="ECO:0000259" key="1">
    <source>
        <dbReference type="Pfam" id="PF03976"/>
    </source>
</evidence>
<dbReference type="PANTHER" id="PTHR34383:SF3">
    <property type="entry name" value="POLYPHOSPHATE:AMP PHOSPHOTRANSFERASE"/>
    <property type="match status" value="1"/>
</dbReference>
<protein>
    <recommendedName>
        <fullName evidence="1">Polyphosphate kinase-2-related domain-containing protein</fullName>
    </recommendedName>
</protein>
<feature type="domain" description="Polyphosphate kinase-2-related" evidence="1">
    <location>
        <begin position="265"/>
        <end position="491"/>
    </location>
</feature>
<evidence type="ECO:0000313" key="3">
    <source>
        <dbReference type="EMBL" id="VFR26368.1"/>
    </source>
</evidence>
<dbReference type="Gene3D" id="3.40.50.300">
    <property type="entry name" value="P-loop containing nucleotide triphosphate hydrolases"/>
    <property type="match status" value="2"/>
</dbReference>
<dbReference type="GO" id="GO:0043751">
    <property type="term" value="F:polyphosphate:AMP phosphotransferase activity"/>
    <property type="evidence" value="ECO:0007669"/>
    <property type="project" value="InterPro"/>
</dbReference>
<feature type="domain" description="Polyphosphate kinase-2-related" evidence="1">
    <location>
        <begin position="15"/>
        <end position="234"/>
    </location>
</feature>
<name>A0A484PJZ9_9ZZZZ</name>
<dbReference type="AlphaFoldDB" id="A0A484PJZ9"/>
<dbReference type="InterPro" id="IPR027417">
    <property type="entry name" value="P-loop_NTPase"/>
</dbReference>
<proteinExistence type="predicted"/>
<gene>
    <name evidence="2" type="ORF">ANDO1_4325</name>
    <name evidence="3" type="ORF">ANDO2_4231</name>
</gene>
<dbReference type="InterPro" id="IPR022489">
    <property type="entry name" value="PolyP_AMP_Tfrase"/>
</dbReference>
<dbReference type="Pfam" id="PF03976">
    <property type="entry name" value="PPK2"/>
    <property type="match status" value="2"/>
</dbReference>
<dbReference type="EMBL" id="CAADHZ010000015">
    <property type="protein sequence ID" value="VFR25112.1"/>
    <property type="molecule type" value="Genomic_DNA"/>
</dbReference>
<reference evidence="3" key="1">
    <citation type="submission" date="2019-03" db="EMBL/GenBank/DDBJ databases">
        <authorList>
            <person name="Danneels B."/>
        </authorList>
    </citation>
    <scope>NUCLEOTIDE SEQUENCE</scope>
</reference>
<sequence>MFEEAESDPTLTAAEADRHEARLRTALLKAQYARLQDPKRSLLIVAAGIDGAGKGATINLLNEWMDPRHIRTLAFGLPTVTEAARPDLWRYWNALPANGRTGIVFGSWYMPLVMEGAQKHPNAEKMAELAEEVLRFEATLAANGVQILKLWFHLSKDAQHQRVDRLLKDPDTAWQVTTQDRKVRKHYDQIRAAGMDIINQTHTRHAPWVIIPSADERMRTVRTGEAVLSAISRASAPRVDRPLRIVSRRAKPSDRLAGLDYAAHIEKDEYDTELRQWQARLARAVRHKRFKDLSLVLAFEGLDAAGKGGAIRRVTHALDARRYVITPVSAPTAEELSYPYLWRFWRKVPALGDIAIFDRSWYGRVLAERVEGYAAPADWKRAYDEINDFERQLTDQGVVLLKFWLAVTKDEQLRRFRDREQSPFKQFKITPDDWRNRRKWNAYADAANEMFARTDTPNAPWHVLSANDKRHARVSVLAQTVLALEAALKKKKD</sequence>
<dbReference type="PANTHER" id="PTHR34383">
    <property type="entry name" value="POLYPHOSPHATE:AMP PHOSPHOTRANSFERASE-RELATED"/>
    <property type="match status" value="1"/>
</dbReference>
<dbReference type="InterPro" id="IPR022488">
    <property type="entry name" value="PPK2-related"/>
</dbReference>
<dbReference type="EMBL" id="CAADIB010000006">
    <property type="protein sequence ID" value="VFR26368.1"/>
    <property type="molecule type" value="Genomic_DNA"/>
</dbReference>
<evidence type="ECO:0000313" key="2">
    <source>
        <dbReference type="EMBL" id="VFR25112.1"/>
    </source>
</evidence>